<dbReference type="OrthoDB" id="9974981at2759"/>
<proteinExistence type="predicted"/>
<feature type="domain" description="NmrA-like" evidence="3">
    <location>
        <begin position="3"/>
        <end position="293"/>
    </location>
</feature>
<dbReference type="InterPro" id="IPR008030">
    <property type="entry name" value="NmrA-like"/>
</dbReference>
<dbReference type="PANTHER" id="PTHR47706:SF6">
    <property type="entry name" value="NMRA-LIKE FAMILY PROTEIN (AFU_ORTHOLOGUE AFUA_6G00280)"/>
    <property type="match status" value="1"/>
</dbReference>
<dbReference type="SUPFAM" id="SSF51735">
    <property type="entry name" value="NAD(P)-binding Rossmann-fold domains"/>
    <property type="match status" value="1"/>
</dbReference>
<dbReference type="Proteomes" id="UP000294933">
    <property type="component" value="Unassembled WGS sequence"/>
</dbReference>
<keyword evidence="1" id="KW-0521">NADP</keyword>
<evidence type="ECO:0000313" key="4">
    <source>
        <dbReference type="EMBL" id="TDL19859.1"/>
    </source>
</evidence>
<keyword evidence="2" id="KW-0560">Oxidoreductase</keyword>
<sequence length="302" mass="33426">MAQKQTVIVFGATGRTGASVVNGLIDSHKFVSTNVVAGIRPASKDKPEVETLKSRGVEIRLVDLHAIDATIDHVLRGVDVVVSAADYTTIAAQKQLVDAAKKAGVKRFIPNDWATACVRGVRQFYDDKGVVQDYIREVGIGYTFIDVGLWHRFIFPAQIEGLKQYGDGNVKCAFTDLSDVGVFAARIIDDPRTLNHYVFVWGEEATQKDIFSIVEEAKGVKVEPTVVPISQFEEQLTTAKAQGGIPQIMNEYIYSFWVRGDNVISNAKKLEYGGALDARELYPDIKPRTLIDYARSFYSKSN</sequence>
<organism evidence="4 5">
    <name type="scientific">Rickenella mellea</name>
    <dbReference type="NCBI Taxonomy" id="50990"/>
    <lineage>
        <taxon>Eukaryota</taxon>
        <taxon>Fungi</taxon>
        <taxon>Dikarya</taxon>
        <taxon>Basidiomycota</taxon>
        <taxon>Agaricomycotina</taxon>
        <taxon>Agaricomycetes</taxon>
        <taxon>Hymenochaetales</taxon>
        <taxon>Rickenellaceae</taxon>
        <taxon>Rickenella</taxon>
    </lineage>
</organism>
<accession>A0A4Y7PZ19</accession>
<protein>
    <submittedName>
        <fullName evidence="4">NAD-binding protein</fullName>
    </submittedName>
</protein>
<dbReference type="GO" id="GO:0016491">
    <property type="term" value="F:oxidoreductase activity"/>
    <property type="evidence" value="ECO:0007669"/>
    <property type="project" value="UniProtKB-KW"/>
</dbReference>
<evidence type="ECO:0000259" key="3">
    <source>
        <dbReference type="Pfam" id="PF05368"/>
    </source>
</evidence>
<gene>
    <name evidence="4" type="ORF">BD410DRAFT_791751</name>
</gene>
<dbReference type="Gene3D" id="3.40.50.720">
    <property type="entry name" value="NAD(P)-binding Rossmann-like Domain"/>
    <property type="match status" value="1"/>
</dbReference>
<dbReference type="EMBL" id="ML170193">
    <property type="protein sequence ID" value="TDL19859.1"/>
    <property type="molecule type" value="Genomic_DNA"/>
</dbReference>
<evidence type="ECO:0000256" key="2">
    <source>
        <dbReference type="ARBA" id="ARBA00023002"/>
    </source>
</evidence>
<dbReference type="Gene3D" id="3.90.25.10">
    <property type="entry name" value="UDP-galactose 4-epimerase, domain 1"/>
    <property type="match status" value="1"/>
</dbReference>
<name>A0A4Y7PZ19_9AGAM</name>
<evidence type="ECO:0000256" key="1">
    <source>
        <dbReference type="ARBA" id="ARBA00022857"/>
    </source>
</evidence>
<dbReference type="InterPro" id="IPR036291">
    <property type="entry name" value="NAD(P)-bd_dom_sf"/>
</dbReference>
<dbReference type="PANTHER" id="PTHR47706">
    <property type="entry name" value="NMRA-LIKE FAMILY PROTEIN"/>
    <property type="match status" value="1"/>
</dbReference>
<keyword evidence="5" id="KW-1185">Reference proteome</keyword>
<dbReference type="VEuPathDB" id="FungiDB:BD410DRAFT_791751"/>
<reference evidence="4 5" key="1">
    <citation type="submission" date="2018-06" db="EMBL/GenBank/DDBJ databases">
        <title>A transcriptomic atlas of mushroom development highlights an independent origin of complex multicellularity.</title>
        <authorList>
            <consortium name="DOE Joint Genome Institute"/>
            <person name="Krizsan K."/>
            <person name="Almasi E."/>
            <person name="Merenyi Z."/>
            <person name="Sahu N."/>
            <person name="Viragh M."/>
            <person name="Koszo T."/>
            <person name="Mondo S."/>
            <person name="Kiss B."/>
            <person name="Balint B."/>
            <person name="Kues U."/>
            <person name="Barry K."/>
            <person name="Hegedus J.C."/>
            <person name="Henrissat B."/>
            <person name="Johnson J."/>
            <person name="Lipzen A."/>
            <person name="Ohm R."/>
            <person name="Nagy I."/>
            <person name="Pangilinan J."/>
            <person name="Yan J."/>
            <person name="Xiong Y."/>
            <person name="Grigoriev I.V."/>
            <person name="Hibbett D.S."/>
            <person name="Nagy L.G."/>
        </authorList>
    </citation>
    <scope>NUCLEOTIDE SEQUENCE [LARGE SCALE GENOMIC DNA]</scope>
    <source>
        <strain evidence="4 5">SZMC22713</strain>
    </source>
</reference>
<dbReference type="Pfam" id="PF05368">
    <property type="entry name" value="NmrA"/>
    <property type="match status" value="1"/>
</dbReference>
<dbReference type="AlphaFoldDB" id="A0A4Y7PZ19"/>
<evidence type="ECO:0000313" key="5">
    <source>
        <dbReference type="Proteomes" id="UP000294933"/>
    </source>
</evidence>
<dbReference type="InterPro" id="IPR051609">
    <property type="entry name" value="NmrA/Isoflavone_reductase-like"/>
</dbReference>